<dbReference type="PATRIC" id="fig|1076.23.peg.6048"/>
<name>A0A0D7F497_RHOPL</name>
<evidence type="ECO:0000313" key="1">
    <source>
        <dbReference type="EMBL" id="KIZ47635.1"/>
    </source>
</evidence>
<comment type="caution">
    <text evidence="1">The sequence shown here is derived from an EMBL/GenBank/DDBJ whole genome shotgun (WGS) entry which is preliminary data.</text>
</comment>
<accession>A0A0D7F497</accession>
<reference evidence="1 2" key="1">
    <citation type="submission" date="2014-11" db="EMBL/GenBank/DDBJ databases">
        <title>Genomics and ecophysiology of heterotrophic nitrogen fixing bacteria isolated from estuarine surface water.</title>
        <authorList>
            <person name="Bentzon-Tilia M."/>
            <person name="Severin I."/>
            <person name="Hansen L.H."/>
            <person name="Riemann L."/>
        </authorList>
    </citation>
    <scope>NUCLEOTIDE SEQUENCE [LARGE SCALE GENOMIC DNA]</scope>
    <source>
        <strain evidence="1 2">BAL398</strain>
    </source>
</reference>
<gene>
    <name evidence="1" type="ORF">OO17_03315</name>
</gene>
<sequence length="83" mass="9252">MAKLKLTGLPDSKPVKVSLELPAQVHRGLVEYAEVLGHETGQAIGDATLLIPLMIERFMATDRAFAKARQMNRRPQEKLVRAE</sequence>
<proteinExistence type="predicted"/>
<evidence type="ECO:0008006" key="3">
    <source>
        <dbReference type="Google" id="ProtNLM"/>
    </source>
</evidence>
<dbReference type="AlphaFoldDB" id="A0A0D7F497"/>
<dbReference type="OrthoDB" id="9803810at2"/>
<dbReference type="RefSeq" id="WP_044405648.1">
    <property type="nucleotide sequence ID" value="NZ_JXXE01000058.1"/>
</dbReference>
<organism evidence="1 2">
    <name type="scientific">Rhodopseudomonas palustris</name>
    <dbReference type="NCBI Taxonomy" id="1076"/>
    <lineage>
        <taxon>Bacteria</taxon>
        <taxon>Pseudomonadati</taxon>
        <taxon>Pseudomonadota</taxon>
        <taxon>Alphaproteobacteria</taxon>
        <taxon>Hyphomicrobiales</taxon>
        <taxon>Nitrobacteraceae</taxon>
        <taxon>Rhodopseudomonas</taxon>
    </lineage>
</organism>
<dbReference type="EMBL" id="JXXE01000058">
    <property type="protein sequence ID" value="KIZ47635.1"/>
    <property type="molecule type" value="Genomic_DNA"/>
</dbReference>
<evidence type="ECO:0000313" key="2">
    <source>
        <dbReference type="Proteomes" id="UP000032515"/>
    </source>
</evidence>
<dbReference type="InterPro" id="IPR018733">
    <property type="entry name" value="DUF2274"/>
</dbReference>
<dbReference type="Pfam" id="PF10038">
    <property type="entry name" value="DUF2274"/>
    <property type="match status" value="1"/>
</dbReference>
<protein>
    <recommendedName>
        <fullName evidence="3">DUF2274 domain-containing protein</fullName>
    </recommendedName>
</protein>
<dbReference type="Proteomes" id="UP000032515">
    <property type="component" value="Unassembled WGS sequence"/>
</dbReference>